<dbReference type="Pfam" id="PF05494">
    <property type="entry name" value="MlaC"/>
    <property type="match status" value="1"/>
</dbReference>
<dbReference type="RefSeq" id="WP_090717671.1">
    <property type="nucleotide sequence ID" value="NZ_CAESAP020000107.1"/>
</dbReference>
<dbReference type="Gene3D" id="3.10.450.710">
    <property type="entry name" value="Tgt2/MlaC"/>
    <property type="match status" value="1"/>
</dbReference>
<dbReference type="InterPro" id="IPR042245">
    <property type="entry name" value="Tgt2/MlaC_sf"/>
</dbReference>
<dbReference type="Proteomes" id="UP000198988">
    <property type="component" value="Unassembled WGS sequence"/>
</dbReference>
<proteinExistence type="predicted"/>
<evidence type="ECO:0000313" key="2">
    <source>
        <dbReference type="EMBL" id="SEH99583.1"/>
    </source>
</evidence>
<feature type="chain" id="PRO_5011530758" evidence="1">
    <location>
        <begin position="22"/>
        <end position="201"/>
    </location>
</feature>
<reference evidence="3" key="1">
    <citation type="submission" date="2016-06" db="EMBL/GenBank/DDBJ databases">
        <authorList>
            <person name="Petersen J."/>
            <person name="Sayavedra L."/>
        </authorList>
    </citation>
    <scope>NUCLEOTIDE SEQUENCE [LARGE SCALE GENOMIC DNA]</scope>
    <source>
        <strain evidence="3">BazSymA</strain>
    </source>
</reference>
<sequence>MKKLNTVLLVFSILIPSLVFAYKDATINEAPTPEDSPVKTIQVAIIKLNQLTSVATYSPQMMGFLINQEITPLFDFEYIADEVLSASYVSLSDEEVKYFSNSLKQNVINTLLVKLAKGRSRSLDFVYARPMRGGNIIVVRLNAKGYSRYGFNVDLSFHKNKSGKWKIFDVALENDSLINYYQRMILIKVRRYGIYGMLGKI</sequence>
<dbReference type="InterPro" id="IPR008869">
    <property type="entry name" value="MlaC/ttg2D"/>
</dbReference>
<protein>
    <submittedName>
        <fullName evidence="2">Toluene tolerance</fullName>
    </submittedName>
</protein>
<accession>A0A1H6MK55</accession>
<gene>
    <name evidence="2" type="ORF">BAZSYMA_ACONTIG00102_9</name>
</gene>
<keyword evidence="1" id="KW-0732">Signal</keyword>
<evidence type="ECO:0000313" key="3">
    <source>
        <dbReference type="Proteomes" id="UP000198988"/>
    </source>
</evidence>
<dbReference type="PANTHER" id="PTHR36573">
    <property type="entry name" value="INTERMEMBRANE PHOSPHOLIPID TRANSPORT SYSTEM BINDING PROTEIN MLAC"/>
    <property type="match status" value="1"/>
</dbReference>
<dbReference type="PANTHER" id="PTHR36573:SF1">
    <property type="entry name" value="INTERMEMBRANE PHOSPHOLIPID TRANSPORT SYSTEM BINDING PROTEIN MLAC"/>
    <property type="match status" value="1"/>
</dbReference>
<dbReference type="EMBL" id="CDSC02000414">
    <property type="protein sequence ID" value="SEH99583.1"/>
    <property type="molecule type" value="Genomic_DNA"/>
</dbReference>
<feature type="signal peptide" evidence="1">
    <location>
        <begin position="1"/>
        <end position="21"/>
    </location>
</feature>
<dbReference type="OrthoDB" id="9787053at2"/>
<evidence type="ECO:0000256" key="1">
    <source>
        <dbReference type="SAM" id="SignalP"/>
    </source>
</evidence>
<dbReference type="AlphaFoldDB" id="A0A1H6MK55"/>
<name>A0A1H6MK55_9GAMM</name>
<organism evidence="2 3">
    <name type="scientific">Bathymodiolus azoricus thioautotrophic gill symbiont</name>
    <dbReference type="NCBI Taxonomy" id="235205"/>
    <lineage>
        <taxon>Bacteria</taxon>
        <taxon>Pseudomonadati</taxon>
        <taxon>Pseudomonadota</taxon>
        <taxon>Gammaproteobacteria</taxon>
        <taxon>sulfur-oxidizing symbionts</taxon>
    </lineage>
</organism>